<sequence>MASGAKKLISLHAKHGVHMADSFKSFLMFRIYHGMTQAQQNTRQVVAISAAQHSKNILDNTLRAQARKEREVVKPVSMPAHLSDPKYGTHKYTKLIENIRKSH</sequence>
<dbReference type="Proteomes" id="UP000029227">
    <property type="component" value="Unassembled WGS sequence"/>
</dbReference>
<gene>
    <name evidence="1" type="ORF">JCM19237_249</name>
</gene>
<reference evidence="1 2" key="1">
    <citation type="journal article" date="2014" name="Genome Announc.">
        <title>Draft Genome Sequences of Two Vibrionaceae Species, Vibrio ponticus C121 and Photobacterium aphoticum C119, Isolated as Coral Reef Microbiota.</title>
        <authorList>
            <person name="Al-saari N."/>
            <person name="Meirelles P.M."/>
            <person name="Mino S."/>
            <person name="Suda W."/>
            <person name="Oshima K."/>
            <person name="Hattori M."/>
            <person name="Ohkuma M."/>
            <person name="Thompson F.L."/>
            <person name="Gomez-Gil B."/>
            <person name="Sawabe T."/>
            <person name="Sawabe T."/>
        </authorList>
    </citation>
    <scope>NUCLEOTIDE SEQUENCE [LARGE SCALE GENOMIC DNA]</scope>
    <source>
        <strain evidence="1 2">JCM 19237</strain>
    </source>
</reference>
<accession>A0A090R186</accession>
<evidence type="ECO:0000313" key="1">
    <source>
        <dbReference type="EMBL" id="GAL07869.1"/>
    </source>
</evidence>
<comment type="caution">
    <text evidence="1">The sequence shown here is derived from an EMBL/GenBank/DDBJ whole genome shotgun (WGS) entry which is preliminary data.</text>
</comment>
<dbReference type="EMBL" id="BBMN01000020">
    <property type="protein sequence ID" value="GAL07869.1"/>
    <property type="molecule type" value="Genomic_DNA"/>
</dbReference>
<evidence type="ECO:0000313" key="2">
    <source>
        <dbReference type="Proteomes" id="UP000029227"/>
    </source>
</evidence>
<organism evidence="1 2">
    <name type="scientific">Photobacterium aphoticum</name>
    <dbReference type="NCBI Taxonomy" id="754436"/>
    <lineage>
        <taxon>Bacteria</taxon>
        <taxon>Pseudomonadati</taxon>
        <taxon>Pseudomonadota</taxon>
        <taxon>Gammaproteobacteria</taxon>
        <taxon>Vibrionales</taxon>
        <taxon>Vibrionaceae</taxon>
        <taxon>Photobacterium</taxon>
    </lineage>
</organism>
<name>A0A090R186_9GAMM</name>
<protein>
    <submittedName>
        <fullName evidence="1">Uncharacterized protein</fullName>
    </submittedName>
</protein>
<proteinExistence type="predicted"/>
<dbReference type="AlphaFoldDB" id="A0A090R186"/>